<keyword evidence="3" id="KW-1185">Reference proteome</keyword>
<accession>A0A3B3SNX3</accession>
<name>A0A3B3SNX3_9TELE</name>
<dbReference type="GO" id="GO:0000981">
    <property type="term" value="F:DNA-binding transcription factor activity, RNA polymerase II-specific"/>
    <property type="evidence" value="ECO:0007669"/>
    <property type="project" value="TreeGrafter"/>
</dbReference>
<dbReference type="InterPro" id="IPR000210">
    <property type="entry name" value="BTB/POZ_dom"/>
</dbReference>
<evidence type="ECO:0000313" key="2">
    <source>
        <dbReference type="Ensembl" id="ENSPKIP00000032454.1"/>
    </source>
</evidence>
<dbReference type="Pfam" id="PF00651">
    <property type="entry name" value="BTB"/>
    <property type="match status" value="1"/>
</dbReference>
<dbReference type="InterPro" id="IPR050457">
    <property type="entry name" value="ZnFinger_BTB_dom_contain"/>
</dbReference>
<dbReference type="PANTHER" id="PTHR46105:SF28">
    <property type="entry name" value="ZINC FINGER PROTEIN 37-LIKE"/>
    <property type="match status" value="1"/>
</dbReference>
<protein>
    <recommendedName>
        <fullName evidence="1">BTB domain-containing protein</fullName>
    </recommendedName>
</protein>
<sequence length="155" mass="17160">MACCCLCLKSESVSLHFPTGKMDSLVHYINPVHISSLLSLLNEQRLNGQLCDVIIIVGDHKFQAHRSVLAASSEYFQTIFNSGNTQGQSVVQLDFCDPEVFENVLNYIYSSSLFVNKGYLAAVQDPRSLLFLPFQRGLHGGPPACVLTRETLGKH</sequence>
<dbReference type="InterPro" id="IPR011333">
    <property type="entry name" value="SKP1/BTB/POZ_sf"/>
</dbReference>
<evidence type="ECO:0000313" key="3">
    <source>
        <dbReference type="Proteomes" id="UP000261540"/>
    </source>
</evidence>
<dbReference type="Ensembl" id="ENSPKIT00000013319.1">
    <property type="protein sequence ID" value="ENSPKIP00000032454.1"/>
    <property type="gene ID" value="ENSPKIG00000012548.1"/>
</dbReference>
<dbReference type="SUPFAM" id="SSF54695">
    <property type="entry name" value="POZ domain"/>
    <property type="match status" value="1"/>
</dbReference>
<dbReference type="GeneTree" id="ENSGT00940000161028"/>
<reference evidence="2" key="1">
    <citation type="submission" date="2025-08" db="UniProtKB">
        <authorList>
            <consortium name="Ensembl"/>
        </authorList>
    </citation>
    <scope>IDENTIFICATION</scope>
</reference>
<dbReference type="GO" id="GO:0000978">
    <property type="term" value="F:RNA polymerase II cis-regulatory region sequence-specific DNA binding"/>
    <property type="evidence" value="ECO:0007669"/>
    <property type="project" value="TreeGrafter"/>
</dbReference>
<dbReference type="Gene3D" id="3.30.710.10">
    <property type="entry name" value="Potassium Channel Kv1.1, Chain A"/>
    <property type="match status" value="1"/>
</dbReference>
<dbReference type="AlphaFoldDB" id="A0A3B3SNX3"/>
<reference evidence="2" key="2">
    <citation type="submission" date="2025-09" db="UniProtKB">
        <authorList>
            <consortium name="Ensembl"/>
        </authorList>
    </citation>
    <scope>IDENTIFICATION</scope>
</reference>
<proteinExistence type="predicted"/>
<dbReference type="SMART" id="SM00225">
    <property type="entry name" value="BTB"/>
    <property type="match status" value="1"/>
</dbReference>
<evidence type="ECO:0000259" key="1">
    <source>
        <dbReference type="PROSITE" id="PS50097"/>
    </source>
</evidence>
<dbReference type="PANTHER" id="PTHR46105">
    <property type="entry name" value="AGAP004733-PA"/>
    <property type="match status" value="1"/>
</dbReference>
<feature type="domain" description="BTB" evidence="1">
    <location>
        <begin position="51"/>
        <end position="117"/>
    </location>
</feature>
<dbReference type="PROSITE" id="PS50097">
    <property type="entry name" value="BTB"/>
    <property type="match status" value="1"/>
</dbReference>
<dbReference type="Proteomes" id="UP000261540">
    <property type="component" value="Unplaced"/>
</dbReference>
<organism evidence="2 3">
    <name type="scientific">Paramormyrops kingsleyae</name>
    <dbReference type="NCBI Taxonomy" id="1676925"/>
    <lineage>
        <taxon>Eukaryota</taxon>
        <taxon>Metazoa</taxon>
        <taxon>Chordata</taxon>
        <taxon>Craniata</taxon>
        <taxon>Vertebrata</taxon>
        <taxon>Euteleostomi</taxon>
        <taxon>Actinopterygii</taxon>
        <taxon>Neopterygii</taxon>
        <taxon>Teleostei</taxon>
        <taxon>Osteoglossocephala</taxon>
        <taxon>Osteoglossomorpha</taxon>
        <taxon>Osteoglossiformes</taxon>
        <taxon>Mormyridae</taxon>
        <taxon>Paramormyrops</taxon>
    </lineage>
</organism>
<dbReference type="STRING" id="1676925.ENSPKIP00000032454"/>